<feature type="transmembrane region" description="Helical" evidence="1">
    <location>
        <begin position="12"/>
        <end position="37"/>
    </location>
</feature>
<sequence length="178" mass="20528">MTVKNIKVAGVFISFLSFALALLFYDAFPCFLTSIFFPVSQSLFESLKVIISGTLISLLIQYFILEKNTINVKNLSLSIFTTVFIDICLSIIFYLPITLEFGINLIFTLAFLIIISIFNQFISYYFIFIKNFGWLNYLALIGIIIIYIILGLLTYYPFLNDIFFDKNAHKFGINTYLI</sequence>
<organism evidence="2 3">
    <name type="scientific">Candidatus Coprosoma intestinipullorum</name>
    <dbReference type="NCBI Taxonomy" id="2840752"/>
    <lineage>
        <taxon>Bacteria</taxon>
        <taxon>Bacillati</taxon>
        <taxon>Bacillota</taxon>
        <taxon>Bacillota incertae sedis</taxon>
        <taxon>Candidatus Coprosoma</taxon>
    </lineage>
</organism>
<proteinExistence type="predicted"/>
<keyword evidence="1" id="KW-0472">Membrane</keyword>
<name>A0A9D0ZRV7_9FIRM</name>
<comment type="caution">
    <text evidence="2">The sequence shown here is derived from an EMBL/GenBank/DDBJ whole genome shotgun (WGS) entry which is preliminary data.</text>
</comment>
<keyword evidence="1" id="KW-1133">Transmembrane helix</keyword>
<feature type="transmembrane region" description="Helical" evidence="1">
    <location>
        <begin position="77"/>
        <end position="97"/>
    </location>
</feature>
<reference evidence="2" key="2">
    <citation type="journal article" date="2021" name="PeerJ">
        <title>Extensive microbial diversity within the chicken gut microbiome revealed by metagenomics and culture.</title>
        <authorList>
            <person name="Gilroy R."/>
            <person name="Ravi A."/>
            <person name="Getino M."/>
            <person name="Pursley I."/>
            <person name="Horton D.L."/>
            <person name="Alikhan N.F."/>
            <person name="Baker D."/>
            <person name="Gharbi K."/>
            <person name="Hall N."/>
            <person name="Watson M."/>
            <person name="Adriaenssens E.M."/>
            <person name="Foster-Nyarko E."/>
            <person name="Jarju S."/>
            <person name="Secka A."/>
            <person name="Antonio M."/>
            <person name="Oren A."/>
            <person name="Chaudhuri R.R."/>
            <person name="La Ragione R."/>
            <person name="Hildebrand F."/>
            <person name="Pallen M.J."/>
        </authorList>
    </citation>
    <scope>NUCLEOTIDE SEQUENCE</scope>
    <source>
        <strain evidence="2">CHK147-3167</strain>
    </source>
</reference>
<gene>
    <name evidence="2" type="ORF">IAB27_07135</name>
</gene>
<dbReference type="EMBL" id="DVFV01000123">
    <property type="protein sequence ID" value="HIQ91376.1"/>
    <property type="molecule type" value="Genomic_DNA"/>
</dbReference>
<protein>
    <submittedName>
        <fullName evidence="2">Uncharacterized protein</fullName>
    </submittedName>
</protein>
<evidence type="ECO:0000313" key="2">
    <source>
        <dbReference type="EMBL" id="HIQ91376.1"/>
    </source>
</evidence>
<feature type="transmembrane region" description="Helical" evidence="1">
    <location>
        <begin position="49"/>
        <end position="65"/>
    </location>
</feature>
<dbReference type="AlphaFoldDB" id="A0A9D0ZRV7"/>
<feature type="transmembrane region" description="Helical" evidence="1">
    <location>
        <begin position="103"/>
        <end position="127"/>
    </location>
</feature>
<feature type="transmembrane region" description="Helical" evidence="1">
    <location>
        <begin position="134"/>
        <end position="156"/>
    </location>
</feature>
<accession>A0A9D0ZRV7</accession>
<evidence type="ECO:0000313" key="3">
    <source>
        <dbReference type="Proteomes" id="UP000886786"/>
    </source>
</evidence>
<dbReference type="Proteomes" id="UP000886786">
    <property type="component" value="Unassembled WGS sequence"/>
</dbReference>
<evidence type="ECO:0000256" key="1">
    <source>
        <dbReference type="SAM" id="Phobius"/>
    </source>
</evidence>
<reference evidence="2" key="1">
    <citation type="submission" date="2020-10" db="EMBL/GenBank/DDBJ databases">
        <authorList>
            <person name="Gilroy R."/>
        </authorList>
    </citation>
    <scope>NUCLEOTIDE SEQUENCE</scope>
    <source>
        <strain evidence="2">CHK147-3167</strain>
    </source>
</reference>
<keyword evidence="1" id="KW-0812">Transmembrane</keyword>